<dbReference type="PANTHER" id="PTHR24559">
    <property type="entry name" value="TRANSPOSON TY3-I GAG-POL POLYPROTEIN"/>
    <property type="match status" value="1"/>
</dbReference>
<keyword evidence="3" id="KW-1185">Reference proteome</keyword>
<dbReference type="SUPFAM" id="SSF56672">
    <property type="entry name" value="DNA/RNA polymerases"/>
    <property type="match status" value="1"/>
</dbReference>
<feature type="region of interest" description="Disordered" evidence="1">
    <location>
        <begin position="13"/>
        <end position="40"/>
    </location>
</feature>
<feature type="region of interest" description="Disordered" evidence="1">
    <location>
        <begin position="79"/>
        <end position="103"/>
    </location>
</feature>
<proteinExistence type="predicted"/>
<accession>A0A371HAK1</accession>
<feature type="compositionally biased region" description="Polar residues" evidence="1">
    <location>
        <begin position="82"/>
        <end position="91"/>
    </location>
</feature>
<dbReference type="STRING" id="157652.A0A371HAK1"/>
<comment type="caution">
    <text evidence="2">The sequence shown here is derived from an EMBL/GenBank/DDBJ whole genome shotgun (WGS) entry which is preliminary data.</text>
</comment>
<dbReference type="AlphaFoldDB" id="A0A371HAK1"/>
<dbReference type="InterPro" id="IPR043502">
    <property type="entry name" value="DNA/RNA_pol_sf"/>
</dbReference>
<protein>
    <recommendedName>
        <fullName evidence="4">Reverse transcriptase domain-containing protein</fullName>
    </recommendedName>
</protein>
<reference evidence="2" key="1">
    <citation type="submission" date="2018-05" db="EMBL/GenBank/DDBJ databases">
        <title>Draft genome of Mucuna pruriens seed.</title>
        <authorList>
            <person name="Nnadi N.E."/>
            <person name="Vos R."/>
            <person name="Hasami M.H."/>
            <person name="Devisetty U.K."/>
            <person name="Aguiy J.C."/>
        </authorList>
    </citation>
    <scope>NUCLEOTIDE SEQUENCE [LARGE SCALE GENOMIC DNA]</scope>
    <source>
        <strain evidence="2">JCA_2017</strain>
    </source>
</reference>
<evidence type="ECO:0008006" key="4">
    <source>
        <dbReference type="Google" id="ProtNLM"/>
    </source>
</evidence>
<sequence length="190" mass="21561">MRAQVETITIVESNSANQGRDPMRAKCDSSDKTDPKSTIETFPPHVPPEELKPLLSHLKYAYLDDNQQLPVIIANNLHREGSPTNKATTTKTKSDQPRCSEEGGDEVTCCQGSSIPFQIVTGSVRYKCTKERVCIDYRKLNQATHKDHFPLPFIDRVLEKLAEKYMQIHITLEDQHKTTFTCPFGTFTYT</sequence>
<dbReference type="EMBL" id="QJKJ01003124">
    <property type="protein sequence ID" value="RDX99832.1"/>
    <property type="molecule type" value="Genomic_DNA"/>
</dbReference>
<evidence type="ECO:0000313" key="3">
    <source>
        <dbReference type="Proteomes" id="UP000257109"/>
    </source>
</evidence>
<dbReference type="Gene3D" id="3.10.10.10">
    <property type="entry name" value="HIV Type 1 Reverse Transcriptase, subunit A, domain 1"/>
    <property type="match status" value="1"/>
</dbReference>
<dbReference type="PANTHER" id="PTHR24559:SF444">
    <property type="entry name" value="REVERSE TRANSCRIPTASE DOMAIN-CONTAINING PROTEIN"/>
    <property type="match status" value="1"/>
</dbReference>
<dbReference type="Gene3D" id="3.30.70.270">
    <property type="match status" value="1"/>
</dbReference>
<feature type="compositionally biased region" description="Basic and acidic residues" evidence="1">
    <location>
        <begin position="21"/>
        <end position="37"/>
    </location>
</feature>
<dbReference type="InterPro" id="IPR053134">
    <property type="entry name" value="RNA-dir_DNA_polymerase"/>
</dbReference>
<feature type="non-terminal residue" evidence="2">
    <location>
        <position position="1"/>
    </location>
</feature>
<name>A0A371HAK1_MUCPR</name>
<evidence type="ECO:0000313" key="2">
    <source>
        <dbReference type="EMBL" id="RDX99832.1"/>
    </source>
</evidence>
<evidence type="ECO:0000256" key="1">
    <source>
        <dbReference type="SAM" id="MobiDB-lite"/>
    </source>
</evidence>
<dbReference type="InterPro" id="IPR043128">
    <property type="entry name" value="Rev_trsase/Diguanyl_cyclase"/>
</dbReference>
<dbReference type="Proteomes" id="UP000257109">
    <property type="component" value="Unassembled WGS sequence"/>
</dbReference>
<feature type="compositionally biased region" description="Basic and acidic residues" evidence="1">
    <location>
        <begin position="92"/>
        <end position="101"/>
    </location>
</feature>
<organism evidence="2 3">
    <name type="scientific">Mucuna pruriens</name>
    <name type="common">Velvet bean</name>
    <name type="synonym">Dolichos pruriens</name>
    <dbReference type="NCBI Taxonomy" id="157652"/>
    <lineage>
        <taxon>Eukaryota</taxon>
        <taxon>Viridiplantae</taxon>
        <taxon>Streptophyta</taxon>
        <taxon>Embryophyta</taxon>
        <taxon>Tracheophyta</taxon>
        <taxon>Spermatophyta</taxon>
        <taxon>Magnoliopsida</taxon>
        <taxon>eudicotyledons</taxon>
        <taxon>Gunneridae</taxon>
        <taxon>Pentapetalae</taxon>
        <taxon>rosids</taxon>
        <taxon>fabids</taxon>
        <taxon>Fabales</taxon>
        <taxon>Fabaceae</taxon>
        <taxon>Papilionoideae</taxon>
        <taxon>50 kb inversion clade</taxon>
        <taxon>NPAAA clade</taxon>
        <taxon>indigoferoid/millettioid clade</taxon>
        <taxon>Phaseoleae</taxon>
        <taxon>Mucuna</taxon>
    </lineage>
</organism>
<gene>
    <name evidence="2" type="ORF">CR513_17075</name>
</gene>